<reference evidence="2" key="1">
    <citation type="journal article" date="2021" name="IMA Fungus">
        <title>Genomic characterization of three marine fungi, including Emericellopsis atlantica sp. nov. with signatures of a generalist lifestyle and marine biomass degradation.</title>
        <authorList>
            <person name="Hagestad O.C."/>
            <person name="Hou L."/>
            <person name="Andersen J.H."/>
            <person name="Hansen E.H."/>
            <person name="Altermark B."/>
            <person name="Li C."/>
            <person name="Kuhnert E."/>
            <person name="Cox R.J."/>
            <person name="Crous P.W."/>
            <person name="Spatafora J.W."/>
            <person name="Lail K."/>
            <person name="Amirebrahimi M."/>
            <person name="Lipzen A."/>
            <person name="Pangilinan J."/>
            <person name="Andreopoulos W."/>
            <person name="Hayes R.D."/>
            <person name="Ng V."/>
            <person name="Grigoriev I.V."/>
            <person name="Jackson S.A."/>
            <person name="Sutton T.D.S."/>
            <person name="Dobson A.D.W."/>
            <person name="Rama T."/>
        </authorList>
    </citation>
    <scope>NUCLEOTIDE SEQUENCE</scope>
    <source>
        <strain evidence="2">TRa018bII</strain>
    </source>
</reference>
<dbReference type="CDD" id="cd04301">
    <property type="entry name" value="NAT_SF"/>
    <property type="match status" value="1"/>
</dbReference>
<dbReference type="PANTHER" id="PTHR42791:SF1">
    <property type="entry name" value="N-ACETYLTRANSFERASE DOMAIN-CONTAINING PROTEIN"/>
    <property type="match status" value="1"/>
</dbReference>
<dbReference type="AlphaFoldDB" id="A0A9P7YP63"/>
<dbReference type="PANTHER" id="PTHR42791">
    <property type="entry name" value="GNAT FAMILY ACETYLTRANSFERASE"/>
    <property type="match status" value="1"/>
</dbReference>
<dbReference type="InterPro" id="IPR016181">
    <property type="entry name" value="Acyl_CoA_acyltransferase"/>
</dbReference>
<evidence type="ECO:0000313" key="2">
    <source>
        <dbReference type="EMBL" id="KAG9237171.1"/>
    </source>
</evidence>
<keyword evidence="3" id="KW-1185">Reference proteome</keyword>
<dbReference type="EMBL" id="MU251392">
    <property type="protein sequence ID" value="KAG9237171.1"/>
    <property type="molecule type" value="Genomic_DNA"/>
</dbReference>
<proteinExistence type="predicted"/>
<evidence type="ECO:0008006" key="4">
    <source>
        <dbReference type="Google" id="ProtNLM"/>
    </source>
</evidence>
<dbReference type="Gene3D" id="3.40.630.30">
    <property type="match status" value="1"/>
</dbReference>
<sequence length="339" mass="37778">MPLELCEATEADAARIGELWRQQFGGSPRIQATFTNLDKVPQFISEIVVEQMRDCPGTFWLVVRDGQEICGFASWELIAPADADADADSLDYDSDLEYGTVGSLESLSEVGDVEQEELERTEARNGGVEGDDAPEGSGYQQRQESNPPVRHVLEETNPRRMEGGDDDRWEGFVGWPIGTNSQLADLWSDMRQTSLLKATLGKSSLWLLYLATDPRYQRRGVAKALVHIGTQICVQQSISAFTISPSGTEELFRKRGFANFGKISINLDSTGHTETWHEESCMLFEPMARPTPKDLAYENDFVDDSAAFRVSETVLMLAPRSNEQKSWSQDVNGPRLISV</sequence>
<feature type="compositionally biased region" description="Basic and acidic residues" evidence="1">
    <location>
        <begin position="151"/>
        <end position="163"/>
    </location>
</feature>
<protein>
    <recommendedName>
        <fullName evidence="4">N-acetyltransferase domain-containing protein</fullName>
    </recommendedName>
</protein>
<dbReference type="SUPFAM" id="SSF55729">
    <property type="entry name" value="Acyl-CoA N-acyltransferases (Nat)"/>
    <property type="match status" value="1"/>
</dbReference>
<dbReference type="OrthoDB" id="2832510at2759"/>
<name>A0A9P7YP63_9HELO</name>
<gene>
    <name evidence="2" type="ORF">BJ875DRAFT_175628</name>
</gene>
<feature type="region of interest" description="Disordered" evidence="1">
    <location>
        <begin position="109"/>
        <end position="166"/>
    </location>
</feature>
<accession>A0A9P7YP63</accession>
<dbReference type="Proteomes" id="UP000824998">
    <property type="component" value="Unassembled WGS sequence"/>
</dbReference>
<organism evidence="2 3">
    <name type="scientific">Amylocarpus encephaloides</name>
    <dbReference type="NCBI Taxonomy" id="45428"/>
    <lineage>
        <taxon>Eukaryota</taxon>
        <taxon>Fungi</taxon>
        <taxon>Dikarya</taxon>
        <taxon>Ascomycota</taxon>
        <taxon>Pezizomycotina</taxon>
        <taxon>Leotiomycetes</taxon>
        <taxon>Helotiales</taxon>
        <taxon>Helotiales incertae sedis</taxon>
        <taxon>Amylocarpus</taxon>
    </lineage>
</organism>
<evidence type="ECO:0000256" key="1">
    <source>
        <dbReference type="SAM" id="MobiDB-lite"/>
    </source>
</evidence>
<dbReference type="InterPro" id="IPR052523">
    <property type="entry name" value="Trichothecene_AcTrans"/>
</dbReference>
<evidence type="ECO:0000313" key="3">
    <source>
        <dbReference type="Proteomes" id="UP000824998"/>
    </source>
</evidence>
<comment type="caution">
    <text evidence="2">The sequence shown here is derived from an EMBL/GenBank/DDBJ whole genome shotgun (WGS) entry which is preliminary data.</text>
</comment>